<evidence type="ECO:0000256" key="2">
    <source>
        <dbReference type="ARBA" id="ARBA00007957"/>
    </source>
</evidence>
<dbReference type="InterPro" id="IPR002481">
    <property type="entry name" value="FUR"/>
</dbReference>
<dbReference type="GO" id="GO:0008270">
    <property type="term" value="F:zinc ion binding"/>
    <property type="evidence" value="ECO:0007669"/>
    <property type="project" value="TreeGrafter"/>
</dbReference>
<dbReference type="Proteomes" id="UP000037822">
    <property type="component" value="Unassembled WGS sequence"/>
</dbReference>
<feature type="binding site" evidence="12">
    <location>
        <position position="92"/>
    </location>
    <ligand>
        <name>Fe cation</name>
        <dbReference type="ChEBI" id="CHEBI:24875"/>
    </ligand>
</feature>
<evidence type="ECO:0000256" key="3">
    <source>
        <dbReference type="ARBA" id="ARBA00011738"/>
    </source>
</evidence>
<comment type="similarity">
    <text evidence="2 13">Belongs to the Fur family.</text>
</comment>
<dbReference type="GO" id="GO:0005829">
    <property type="term" value="C:cytosol"/>
    <property type="evidence" value="ECO:0007669"/>
    <property type="project" value="TreeGrafter"/>
</dbReference>
<dbReference type="GO" id="GO:1900705">
    <property type="term" value="P:negative regulation of siderophore biosynthetic process"/>
    <property type="evidence" value="ECO:0007669"/>
    <property type="project" value="TreeGrafter"/>
</dbReference>
<proteinExistence type="inferred from homology"/>
<dbReference type="AlphaFoldDB" id="A0A0N0MAD8"/>
<feature type="binding site" evidence="12">
    <location>
        <position position="128"/>
    </location>
    <ligand>
        <name>Fe cation</name>
        <dbReference type="ChEBI" id="CHEBI:24875"/>
    </ligand>
</feature>
<dbReference type="CDD" id="cd07153">
    <property type="entry name" value="Fur_like"/>
    <property type="match status" value="1"/>
</dbReference>
<organism evidence="14 15">
    <name type="scientific">Bosea vaviloviae</name>
    <dbReference type="NCBI Taxonomy" id="1526658"/>
    <lineage>
        <taxon>Bacteria</taxon>
        <taxon>Pseudomonadati</taxon>
        <taxon>Pseudomonadota</taxon>
        <taxon>Alphaproteobacteria</taxon>
        <taxon>Hyphomicrobiales</taxon>
        <taxon>Boseaceae</taxon>
        <taxon>Bosea</taxon>
    </lineage>
</organism>
<evidence type="ECO:0000256" key="10">
    <source>
        <dbReference type="ARBA" id="ARBA00023125"/>
    </source>
</evidence>
<dbReference type="InterPro" id="IPR036388">
    <property type="entry name" value="WH-like_DNA-bd_sf"/>
</dbReference>
<evidence type="ECO:0000313" key="14">
    <source>
        <dbReference type="EMBL" id="KPH78351.1"/>
    </source>
</evidence>
<evidence type="ECO:0000313" key="15">
    <source>
        <dbReference type="Proteomes" id="UP000037822"/>
    </source>
</evidence>
<evidence type="ECO:0000256" key="1">
    <source>
        <dbReference type="ARBA" id="ARBA00004496"/>
    </source>
</evidence>
<evidence type="ECO:0000256" key="9">
    <source>
        <dbReference type="ARBA" id="ARBA00023015"/>
    </source>
</evidence>
<keyword evidence="6 13" id="KW-0678">Repressor</keyword>
<dbReference type="OrthoDB" id="8659436at2"/>
<dbReference type="EMBL" id="LGSZ01000054">
    <property type="protein sequence ID" value="KPH78351.1"/>
    <property type="molecule type" value="Genomic_DNA"/>
</dbReference>
<dbReference type="PANTHER" id="PTHR33202:SF2">
    <property type="entry name" value="FERRIC UPTAKE REGULATION PROTEIN"/>
    <property type="match status" value="1"/>
</dbReference>
<keyword evidence="11 13" id="KW-0804">Transcription</keyword>
<dbReference type="InterPro" id="IPR043135">
    <property type="entry name" value="Fur_C"/>
</dbReference>
<accession>A0A0N0MAD8</accession>
<protein>
    <recommendedName>
        <fullName evidence="4 13">Ferric uptake regulation protein</fullName>
    </recommendedName>
</protein>
<keyword evidence="15" id="KW-1185">Reference proteome</keyword>
<keyword evidence="9 13" id="KW-0805">Transcription regulation</keyword>
<comment type="cofactor">
    <cofactor evidence="12">
        <name>Mn(2+)</name>
        <dbReference type="ChEBI" id="CHEBI:29035"/>
    </cofactor>
    <cofactor evidence="12">
        <name>Fe(2+)</name>
        <dbReference type="ChEBI" id="CHEBI:29033"/>
    </cofactor>
    <text evidence="12">Binds 1 Mn(2+) or Fe(2+) ion per subunit.</text>
</comment>
<evidence type="ECO:0000256" key="13">
    <source>
        <dbReference type="RuleBase" id="RU364037"/>
    </source>
</evidence>
<name>A0A0N0MAD8_9HYPH</name>
<dbReference type="RefSeq" id="WP_054211098.1">
    <property type="nucleotide sequence ID" value="NZ_LGSZ01000054.1"/>
</dbReference>
<evidence type="ECO:0000256" key="7">
    <source>
        <dbReference type="ARBA" id="ARBA00022723"/>
    </source>
</evidence>
<dbReference type="PANTHER" id="PTHR33202">
    <property type="entry name" value="ZINC UPTAKE REGULATION PROTEIN"/>
    <property type="match status" value="1"/>
</dbReference>
<dbReference type="Gene3D" id="1.10.10.10">
    <property type="entry name" value="Winged helix-like DNA-binding domain superfamily/Winged helix DNA-binding domain"/>
    <property type="match status" value="1"/>
</dbReference>
<dbReference type="Gene3D" id="3.30.1490.190">
    <property type="match status" value="1"/>
</dbReference>
<keyword evidence="10 13" id="KW-0238">DNA-binding</keyword>
<keyword evidence="5 13" id="KW-0963">Cytoplasm</keyword>
<comment type="subcellular location">
    <subcellularLocation>
        <location evidence="1 13">Cytoplasm</location>
    </subcellularLocation>
</comment>
<dbReference type="SUPFAM" id="SSF46785">
    <property type="entry name" value="Winged helix' DNA-binding domain"/>
    <property type="match status" value="1"/>
</dbReference>
<comment type="caution">
    <text evidence="14">The sequence shown here is derived from an EMBL/GenBank/DDBJ whole genome shotgun (WGS) entry which is preliminary data.</text>
</comment>
<feature type="binding site" evidence="12">
    <location>
        <position position="90"/>
    </location>
    <ligand>
        <name>Fe cation</name>
        <dbReference type="ChEBI" id="CHEBI:24875"/>
    </ligand>
</feature>
<evidence type="ECO:0000256" key="6">
    <source>
        <dbReference type="ARBA" id="ARBA00022491"/>
    </source>
</evidence>
<dbReference type="Pfam" id="PF01475">
    <property type="entry name" value="FUR"/>
    <property type="match status" value="1"/>
</dbReference>
<keyword evidence="12 13" id="KW-0408">Iron</keyword>
<feature type="binding site" evidence="12">
    <location>
        <position position="111"/>
    </location>
    <ligand>
        <name>Fe cation</name>
        <dbReference type="ChEBI" id="CHEBI:24875"/>
    </ligand>
</feature>
<evidence type="ECO:0000256" key="4">
    <source>
        <dbReference type="ARBA" id="ARBA00020910"/>
    </source>
</evidence>
<dbReference type="GO" id="GO:0003700">
    <property type="term" value="F:DNA-binding transcription factor activity"/>
    <property type="evidence" value="ECO:0007669"/>
    <property type="project" value="UniProtKB-UniRule"/>
</dbReference>
<evidence type="ECO:0000256" key="8">
    <source>
        <dbReference type="ARBA" id="ARBA00022833"/>
    </source>
</evidence>
<dbReference type="GO" id="GO:0045892">
    <property type="term" value="P:negative regulation of DNA-templated transcription"/>
    <property type="evidence" value="ECO:0007669"/>
    <property type="project" value="TreeGrafter"/>
</dbReference>
<dbReference type="GO" id="GO:0000976">
    <property type="term" value="F:transcription cis-regulatory region binding"/>
    <property type="evidence" value="ECO:0007669"/>
    <property type="project" value="TreeGrafter"/>
</dbReference>
<evidence type="ECO:0000256" key="5">
    <source>
        <dbReference type="ARBA" id="ARBA00022490"/>
    </source>
</evidence>
<gene>
    <name evidence="13" type="primary">fur</name>
    <name evidence="14" type="ORF">AE618_21425</name>
</gene>
<evidence type="ECO:0000256" key="12">
    <source>
        <dbReference type="PIRSR" id="PIRSR602481-2"/>
    </source>
</evidence>
<dbReference type="InterPro" id="IPR036390">
    <property type="entry name" value="WH_DNA-bd_sf"/>
</dbReference>
<evidence type="ECO:0000256" key="11">
    <source>
        <dbReference type="ARBA" id="ARBA00023163"/>
    </source>
</evidence>
<dbReference type="PATRIC" id="fig|1526658.3.peg.1968"/>
<comment type="subunit">
    <text evidence="3 13">Homodimer.</text>
</comment>
<reference evidence="14 15" key="1">
    <citation type="submission" date="2015-07" db="EMBL/GenBank/DDBJ databases">
        <title>Whole genome sequencing of Bosea vaviloviae isolated from cave pool.</title>
        <authorList>
            <person name="Tan N.E.H."/>
            <person name="Lee Y.P."/>
            <person name="Gan H.M."/>
            <person name="Barton H."/>
            <person name="Savka M.A."/>
        </authorList>
    </citation>
    <scope>NUCLEOTIDE SEQUENCE [LARGE SCALE GENOMIC DNA]</scope>
    <source>
        <strain evidence="14 15">SD260</strain>
    </source>
</reference>
<sequence length="147" mass="16480">MSDAADVLISHCRQAGQRITAPRRIIADVVARADDHPDVPEIYRRVAEIDPGISLSTVYRTVKIFASTGLVERHSFAGGRARIEPASEIHHDHLIDIESGAVIEFRSDEIERLQALVARELGFELTAHRLVLYGRPLARKARRTRKP</sequence>
<keyword evidence="8 13" id="KW-0862">Zinc</keyword>
<keyword evidence="7 12" id="KW-0479">Metal-binding</keyword>